<dbReference type="GO" id="GO:0005737">
    <property type="term" value="C:cytoplasm"/>
    <property type="evidence" value="ECO:0007669"/>
    <property type="project" value="InterPro"/>
</dbReference>
<evidence type="ECO:0000256" key="1">
    <source>
        <dbReference type="ARBA" id="ARBA00007274"/>
    </source>
</evidence>
<dbReference type="InterPro" id="IPR018357">
    <property type="entry name" value="Hexapep_transf_CS"/>
</dbReference>
<reference evidence="6" key="1">
    <citation type="submission" date="2019-11" db="EMBL/GenBank/DDBJ databases">
        <title>Characterization of Clostridium perfringens isolates from swine manure treated agricultural soils.</title>
        <authorList>
            <person name="Wushke S.T."/>
        </authorList>
    </citation>
    <scope>NUCLEOTIDE SEQUENCE</scope>
    <source>
        <strain evidence="6">X62</strain>
    </source>
</reference>
<comment type="caution">
    <text evidence="6">The sequence shown here is derived from an EMBL/GenBank/DDBJ whole genome shotgun (WGS) entry which is preliminary data.</text>
</comment>
<dbReference type="Proteomes" id="UP001288944">
    <property type="component" value="Unassembled WGS sequence"/>
</dbReference>
<keyword evidence="3" id="KW-0808">Transferase</keyword>
<dbReference type="InterPro" id="IPR011004">
    <property type="entry name" value="Trimer_LpxA-like_sf"/>
</dbReference>
<keyword evidence="4" id="KW-0677">Repeat</keyword>
<dbReference type="GO" id="GO:0006535">
    <property type="term" value="P:cysteine biosynthetic process from serine"/>
    <property type="evidence" value="ECO:0007669"/>
    <property type="project" value="InterPro"/>
</dbReference>
<dbReference type="AlphaFoldDB" id="A0AAW9JYU3"/>
<keyword evidence="5" id="KW-0012">Acyltransferase</keyword>
<organism evidence="6 7">
    <name type="scientific">Clostridium perfringens</name>
    <dbReference type="NCBI Taxonomy" id="1502"/>
    <lineage>
        <taxon>Bacteria</taxon>
        <taxon>Bacillati</taxon>
        <taxon>Bacillota</taxon>
        <taxon>Clostridia</taxon>
        <taxon>Eubacteriales</taxon>
        <taxon>Clostridiaceae</taxon>
        <taxon>Clostridium</taxon>
    </lineage>
</organism>
<dbReference type="RefSeq" id="WP_110070999.1">
    <property type="nucleotide sequence ID" value="NZ_JADMTO010000002.1"/>
</dbReference>
<name>A0AAW9JYU3_CLOPF</name>
<dbReference type="InterPro" id="IPR005881">
    <property type="entry name" value="Ser_O-AcTrfase"/>
</dbReference>
<evidence type="ECO:0000256" key="5">
    <source>
        <dbReference type="ARBA" id="ARBA00023315"/>
    </source>
</evidence>
<dbReference type="Pfam" id="PF00132">
    <property type="entry name" value="Hexapep"/>
    <property type="match status" value="1"/>
</dbReference>
<evidence type="ECO:0000256" key="4">
    <source>
        <dbReference type="ARBA" id="ARBA00022737"/>
    </source>
</evidence>
<dbReference type="InterPro" id="IPR001451">
    <property type="entry name" value="Hexapep"/>
</dbReference>
<dbReference type="PROSITE" id="PS00101">
    <property type="entry name" value="HEXAPEP_TRANSFERASES"/>
    <property type="match status" value="1"/>
</dbReference>
<dbReference type="PIRSF" id="PIRSF000441">
    <property type="entry name" value="CysE"/>
    <property type="match status" value="1"/>
</dbReference>
<dbReference type="Gene3D" id="2.160.10.10">
    <property type="entry name" value="Hexapeptide repeat proteins"/>
    <property type="match status" value="1"/>
</dbReference>
<comment type="similarity">
    <text evidence="1">Belongs to the transferase hexapeptide repeat family.</text>
</comment>
<accession>A0AAW9JYU3</accession>
<evidence type="ECO:0000313" key="7">
    <source>
        <dbReference type="Proteomes" id="UP001288944"/>
    </source>
</evidence>
<dbReference type="GO" id="GO:0009001">
    <property type="term" value="F:serine O-acetyltransferase activity"/>
    <property type="evidence" value="ECO:0007669"/>
    <property type="project" value="InterPro"/>
</dbReference>
<evidence type="ECO:0000256" key="3">
    <source>
        <dbReference type="ARBA" id="ARBA00022679"/>
    </source>
</evidence>
<dbReference type="CDD" id="cd03354">
    <property type="entry name" value="LbH_SAT"/>
    <property type="match status" value="1"/>
</dbReference>
<dbReference type="InterPro" id="IPR045304">
    <property type="entry name" value="LbH_SAT"/>
</dbReference>
<protein>
    <recommendedName>
        <fullName evidence="2">Serine acetyltransferase</fullName>
    </recommendedName>
</protein>
<sequence>MIDLDINNVLRSGRKSKNKLYKSFINWFIRHYFYCDIKCTTRISDSVFFAHNGLGTVVNDEAVIGNNVIVQHHVTIGKKNSIENAPIIRDGVYIGTGAIIIGNIEVGENSCIAAGSVVLSDVDPETTVAGVPAKEVKIKKECSDAELNS</sequence>
<dbReference type="PANTHER" id="PTHR42811">
    <property type="entry name" value="SERINE ACETYLTRANSFERASE"/>
    <property type="match status" value="1"/>
</dbReference>
<evidence type="ECO:0000256" key="2">
    <source>
        <dbReference type="ARBA" id="ARBA00018522"/>
    </source>
</evidence>
<dbReference type="EMBL" id="WNUR01000006">
    <property type="protein sequence ID" value="MDZ7540524.1"/>
    <property type="molecule type" value="Genomic_DNA"/>
</dbReference>
<proteinExistence type="inferred from homology"/>
<gene>
    <name evidence="6" type="ORF">GNF83_04555</name>
</gene>
<evidence type="ECO:0000313" key="6">
    <source>
        <dbReference type="EMBL" id="MDZ7540524.1"/>
    </source>
</evidence>
<dbReference type="SUPFAM" id="SSF51161">
    <property type="entry name" value="Trimeric LpxA-like enzymes"/>
    <property type="match status" value="1"/>
</dbReference>